<evidence type="ECO:0000313" key="2">
    <source>
        <dbReference type="EMBL" id="GAA4461257.1"/>
    </source>
</evidence>
<dbReference type="PANTHER" id="PTHR34934">
    <property type="entry name" value="FLAVIN-DEPENDENT THYMIDYLATE SYNTHASE"/>
    <property type="match status" value="1"/>
</dbReference>
<dbReference type="Gene3D" id="6.10.140.450">
    <property type="match status" value="1"/>
</dbReference>
<reference evidence="3" key="1">
    <citation type="journal article" date="2019" name="Int. J. Syst. Evol. Microbiol.">
        <title>The Global Catalogue of Microorganisms (GCM) 10K type strain sequencing project: providing services to taxonomists for standard genome sequencing and annotation.</title>
        <authorList>
            <consortium name="The Broad Institute Genomics Platform"/>
            <consortium name="The Broad Institute Genome Sequencing Center for Infectious Disease"/>
            <person name="Wu L."/>
            <person name="Ma J."/>
        </authorList>
    </citation>
    <scope>NUCLEOTIDE SEQUENCE [LARGE SCALE GENOMIC DNA]</scope>
    <source>
        <strain evidence="3">JCM 17927</strain>
    </source>
</reference>
<feature type="active site" description="Involved in ionization of N3 of dUMP, leading to its activation" evidence="1">
    <location>
        <position position="203"/>
    </location>
</feature>
<comment type="caution">
    <text evidence="2">The sequence shown here is derived from an EMBL/GenBank/DDBJ whole genome shotgun (WGS) entry which is preliminary data.</text>
</comment>
<dbReference type="EMBL" id="BAABHD010000059">
    <property type="protein sequence ID" value="GAA4461257.1"/>
    <property type="molecule type" value="Genomic_DNA"/>
</dbReference>
<dbReference type="EC" id="2.1.1.148" evidence="1"/>
<evidence type="ECO:0000256" key="1">
    <source>
        <dbReference type="HAMAP-Rule" id="MF_01408"/>
    </source>
</evidence>
<dbReference type="Pfam" id="PF02511">
    <property type="entry name" value="Thy1"/>
    <property type="match status" value="1"/>
</dbReference>
<keyword evidence="1" id="KW-0274">FAD</keyword>
<comment type="catalytic activity">
    <reaction evidence="1">
        <text>dUMP + (6R)-5,10-methylene-5,6,7,8-tetrahydrofolate + NADPH + H(+) = dTMP + (6S)-5,6,7,8-tetrahydrofolate + NADP(+)</text>
        <dbReference type="Rhea" id="RHEA:29043"/>
        <dbReference type="ChEBI" id="CHEBI:15378"/>
        <dbReference type="ChEBI" id="CHEBI:15636"/>
        <dbReference type="ChEBI" id="CHEBI:57453"/>
        <dbReference type="ChEBI" id="CHEBI:57783"/>
        <dbReference type="ChEBI" id="CHEBI:58349"/>
        <dbReference type="ChEBI" id="CHEBI:63528"/>
        <dbReference type="ChEBI" id="CHEBI:246422"/>
        <dbReference type="EC" id="2.1.1.148"/>
    </reaction>
</comment>
<feature type="binding site" evidence="1">
    <location>
        <begin position="95"/>
        <end position="98"/>
    </location>
    <ligand>
        <name>dUMP</name>
        <dbReference type="ChEBI" id="CHEBI:246422"/>
        <note>ligand shared between dimeric partners</note>
    </ligand>
</feature>
<keyword evidence="1" id="KW-0545">Nucleotide biosynthesis</keyword>
<comment type="similarity">
    <text evidence="1">Belongs to the thymidylate synthase ThyX family.</text>
</comment>
<dbReference type="PANTHER" id="PTHR34934:SF1">
    <property type="entry name" value="FLAVIN-DEPENDENT THYMIDYLATE SYNTHASE"/>
    <property type="match status" value="1"/>
</dbReference>
<keyword evidence="3" id="KW-1185">Reference proteome</keyword>
<dbReference type="CDD" id="cd20175">
    <property type="entry name" value="ThyX"/>
    <property type="match status" value="1"/>
</dbReference>
<comment type="function">
    <text evidence="1">Catalyzes the reductive methylation of 2'-deoxyuridine-5'-monophosphate (dUMP) to 2'-deoxythymidine-5'-monophosphate (dTMP) while utilizing 5,10-methylenetetrahydrofolate (mTHF) as the methyl donor, and NADPH and FADH(2) as the reductant.</text>
</comment>
<comment type="subunit">
    <text evidence="1">Homotetramer.</text>
</comment>
<dbReference type="Gene3D" id="3.30.70.3180">
    <property type="match status" value="2"/>
</dbReference>
<dbReference type="NCBIfam" id="TIGR02170">
    <property type="entry name" value="thyX"/>
    <property type="match status" value="1"/>
</dbReference>
<feature type="binding site" evidence="1">
    <location>
        <begin position="98"/>
        <end position="100"/>
    </location>
    <ligand>
        <name>FAD</name>
        <dbReference type="ChEBI" id="CHEBI:57692"/>
        <note>ligand shared between neighboring subunits</note>
    </ligand>
</feature>
<sequence length="253" mass="29276">MRLYVVSRPTLDINEVVRFLNDENVSWRRTEGTSESDEIIELAGRICYMSFGNLQSPRSNTDYIKNLIVQGHESVLEHVTWSFILTGISRGFSHQLVRHRIGFSYSQLSQQYYDESYAEFVLPDIIKHSKRAMEKWKEITKNNRESYKELLEYLKEIKIDGLSKKELNRLLYTAARSVLPNATETKIFVTANARSIRHFLKVRGAIQGDEEMRRVSAELLKVVTQDAKALFSDFHIEYLKDGSPIVIHNNGGN</sequence>
<feature type="binding site" description="in other chain" evidence="1">
    <location>
        <position position="176"/>
    </location>
    <ligand>
        <name>dUMP</name>
        <dbReference type="ChEBI" id="CHEBI:246422"/>
        <note>ligand shared between dimeric partners</note>
    </ligand>
</feature>
<name>A0ABP8N7I8_9BACT</name>
<dbReference type="InterPro" id="IPR003669">
    <property type="entry name" value="Thymidylate_synthase_ThyX"/>
</dbReference>
<protein>
    <recommendedName>
        <fullName evidence="1">Flavin-dependent thymidylate synthase</fullName>
        <shortName evidence="1">FDTS</shortName>
        <ecNumber evidence="1">2.1.1.148</ecNumber>
    </recommendedName>
    <alternativeName>
        <fullName evidence="1">FAD-dependent thymidylate synthase</fullName>
    </alternativeName>
    <alternativeName>
        <fullName evidence="1">Thymidylate synthase ThyX</fullName>
        <shortName evidence="1">TS</shortName>
        <shortName evidence="1">TSase</shortName>
    </alternativeName>
</protein>
<dbReference type="HAMAP" id="MF_01408">
    <property type="entry name" value="ThyX"/>
    <property type="match status" value="1"/>
</dbReference>
<dbReference type="SUPFAM" id="SSF69796">
    <property type="entry name" value="Thymidylate synthase-complementing protein Thy1"/>
    <property type="match status" value="1"/>
</dbReference>
<keyword evidence="1" id="KW-0521">NADP</keyword>
<keyword evidence="1" id="KW-0808">Transferase</keyword>
<feature type="binding site" evidence="1">
    <location>
        <position position="107"/>
    </location>
    <ligand>
        <name>FAD</name>
        <dbReference type="ChEBI" id="CHEBI:57692"/>
        <note>ligand shared between neighboring subunits</note>
    </ligand>
</feature>
<feature type="binding site" evidence="1">
    <location>
        <begin position="192"/>
        <end position="194"/>
    </location>
    <ligand>
        <name>FAD</name>
        <dbReference type="ChEBI" id="CHEBI:57692"/>
        <note>ligand shared between neighboring subunits</note>
    </ligand>
</feature>
<comment type="caution">
    <text evidence="1">Lacks conserved residue(s) required for the propagation of feature annotation.</text>
</comment>
<feature type="binding site" evidence="1">
    <location>
        <position position="203"/>
    </location>
    <ligand>
        <name>dUMP</name>
        <dbReference type="ChEBI" id="CHEBI:246422"/>
        <note>ligand shared between dimeric partners</note>
    </ligand>
</feature>
<feature type="binding site" evidence="1">
    <location>
        <position position="74"/>
    </location>
    <ligand>
        <name>FAD</name>
        <dbReference type="ChEBI" id="CHEBI:57692"/>
        <note>ligand shared between neighboring subunits</note>
    </ligand>
</feature>
<comment type="cofactor">
    <cofactor evidence="1">
        <name>FAD</name>
        <dbReference type="ChEBI" id="CHEBI:57692"/>
    </cofactor>
    <text evidence="1">Binds 4 FAD per tetramer. Each FAD binding site is formed by three monomers.</text>
</comment>
<feature type="binding site" evidence="1">
    <location>
        <position position="198"/>
    </location>
    <ligand>
        <name>FAD</name>
        <dbReference type="ChEBI" id="CHEBI:57692"/>
        <note>ligand shared between neighboring subunits</note>
    </ligand>
</feature>
<accession>A0ABP8N7I8</accession>
<comment type="pathway">
    <text evidence="1">Pyrimidine metabolism; dTTP biosynthesis.</text>
</comment>
<dbReference type="Proteomes" id="UP001501175">
    <property type="component" value="Unassembled WGS sequence"/>
</dbReference>
<evidence type="ECO:0000313" key="3">
    <source>
        <dbReference type="Proteomes" id="UP001501175"/>
    </source>
</evidence>
<dbReference type="PROSITE" id="PS51331">
    <property type="entry name" value="THYX"/>
    <property type="match status" value="1"/>
</dbReference>
<dbReference type="InterPro" id="IPR036098">
    <property type="entry name" value="Thymidylate_synthase_ThyX_sf"/>
</dbReference>
<dbReference type="RefSeq" id="WP_345245658.1">
    <property type="nucleotide sequence ID" value="NZ_BAABHD010000059.1"/>
</dbReference>
<gene>
    <name evidence="1 2" type="primary">thyX</name>
    <name evidence="2" type="ORF">GCM10023189_36630</name>
</gene>
<proteinExistence type="inferred from homology"/>
<keyword evidence="1" id="KW-0489">Methyltransferase</keyword>
<keyword evidence="1" id="KW-0285">Flavoprotein</keyword>
<organism evidence="2 3">
    <name type="scientific">Nibrella saemangeumensis</name>
    <dbReference type="NCBI Taxonomy" id="1084526"/>
    <lineage>
        <taxon>Bacteria</taxon>
        <taxon>Pseudomonadati</taxon>
        <taxon>Bacteroidota</taxon>
        <taxon>Cytophagia</taxon>
        <taxon>Cytophagales</taxon>
        <taxon>Spirosomataceae</taxon>
        <taxon>Nibrella</taxon>
    </lineage>
</organism>